<feature type="region of interest" description="Disordered" evidence="1">
    <location>
        <begin position="66"/>
        <end position="124"/>
    </location>
</feature>
<dbReference type="Proteomes" id="UP000217895">
    <property type="component" value="Plasmid Plasmid1 dna"/>
</dbReference>
<keyword evidence="4" id="KW-1185">Reference proteome</keyword>
<dbReference type="EMBL" id="AP018204">
    <property type="protein sequence ID" value="BAY59291.1"/>
    <property type="molecule type" value="Genomic_DNA"/>
</dbReference>
<organism evidence="3 4">
    <name type="scientific">Leptolyngbya boryana NIES-2135</name>
    <dbReference type="NCBI Taxonomy" id="1973484"/>
    <lineage>
        <taxon>Bacteria</taxon>
        <taxon>Bacillati</taxon>
        <taxon>Cyanobacteriota</taxon>
        <taxon>Cyanophyceae</taxon>
        <taxon>Leptolyngbyales</taxon>
        <taxon>Leptolyngbyaceae</taxon>
        <taxon>Leptolyngbya group</taxon>
        <taxon>Leptolyngbya</taxon>
    </lineage>
</organism>
<feature type="transmembrane region" description="Helical" evidence="2">
    <location>
        <begin position="12"/>
        <end position="33"/>
    </location>
</feature>
<geneLocation type="plasmid" evidence="3">
    <name>plasmid1</name>
</geneLocation>
<gene>
    <name evidence="3" type="ORF">NIES2135_61680</name>
</gene>
<proteinExistence type="predicted"/>
<evidence type="ECO:0000256" key="2">
    <source>
        <dbReference type="SAM" id="Phobius"/>
    </source>
</evidence>
<reference evidence="3 4" key="1">
    <citation type="submission" date="2017-06" db="EMBL/GenBank/DDBJ databases">
        <title>Genome sequencing of cyanobaciteial culture collection at National Institute for Environmental Studies (NIES).</title>
        <authorList>
            <person name="Hirose Y."/>
            <person name="Shimura Y."/>
            <person name="Fujisawa T."/>
            <person name="Nakamura Y."/>
            <person name="Kawachi M."/>
        </authorList>
    </citation>
    <scope>NUCLEOTIDE SEQUENCE [LARGE SCALE GENOMIC DNA]</scope>
    <source>
        <strain evidence="3 4">NIES-2135</strain>
        <plasmid evidence="4">Plasmid Plasmid1 dna</plasmid>
    </source>
</reference>
<keyword evidence="2" id="KW-0472">Membrane</keyword>
<keyword evidence="2" id="KW-0812">Transmembrane</keyword>
<accession>A0A1Z4JR99</accession>
<sequence>MLEMIDSALTYAAVGVLVLGFLYFAISFVLFCNQQADAQLKARATAKVSATEPANADVGVSDEPAAAIDHPQSLPSSDLTTDSRDVENTIADSSAETNTQERDRTVSELPLSTETDHVNSLSESDCSLDGVRRYTLHGRTVVRVSDVKSTVPDHVRRYTLHSKKVVRVEDLQAQLL</sequence>
<evidence type="ECO:0000313" key="3">
    <source>
        <dbReference type="EMBL" id="BAY59291.1"/>
    </source>
</evidence>
<evidence type="ECO:0000256" key="1">
    <source>
        <dbReference type="SAM" id="MobiDB-lite"/>
    </source>
</evidence>
<keyword evidence="3" id="KW-0614">Plasmid</keyword>
<keyword evidence="2" id="KW-1133">Transmembrane helix</keyword>
<feature type="compositionally biased region" description="Polar residues" evidence="1">
    <location>
        <begin position="110"/>
        <end position="124"/>
    </location>
</feature>
<evidence type="ECO:0000313" key="4">
    <source>
        <dbReference type="Proteomes" id="UP000217895"/>
    </source>
</evidence>
<name>A0A1Z4JR99_LEPBY</name>
<protein>
    <submittedName>
        <fullName evidence="3">Uncharacterized protein</fullName>
    </submittedName>
</protein>
<dbReference type="AlphaFoldDB" id="A0A1Z4JR99"/>